<protein>
    <recommendedName>
        <fullName evidence="3">Reverse transcriptase domain-containing protein</fullName>
    </recommendedName>
</protein>
<evidence type="ECO:0000313" key="2">
    <source>
        <dbReference type="Proteomes" id="UP000807342"/>
    </source>
</evidence>
<accession>A0A9P6C2F3</accession>
<organism evidence="1 2">
    <name type="scientific">Macrolepiota fuliginosa MF-IS2</name>
    <dbReference type="NCBI Taxonomy" id="1400762"/>
    <lineage>
        <taxon>Eukaryota</taxon>
        <taxon>Fungi</taxon>
        <taxon>Dikarya</taxon>
        <taxon>Basidiomycota</taxon>
        <taxon>Agaricomycotina</taxon>
        <taxon>Agaricomycetes</taxon>
        <taxon>Agaricomycetidae</taxon>
        <taxon>Agaricales</taxon>
        <taxon>Agaricineae</taxon>
        <taxon>Agaricaceae</taxon>
        <taxon>Macrolepiota</taxon>
    </lineage>
</organism>
<evidence type="ECO:0008006" key="3">
    <source>
        <dbReference type="Google" id="ProtNLM"/>
    </source>
</evidence>
<dbReference type="Proteomes" id="UP000807342">
    <property type="component" value="Unassembled WGS sequence"/>
</dbReference>
<keyword evidence="2" id="KW-1185">Reference proteome</keyword>
<evidence type="ECO:0000313" key="1">
    <source>
        <dbReference type="EMBL" id="KAF9446288.1"/>
    </source>
</evidence>
<reference evidence="1" key="1">
    <citation type="submission" date="2020-11" db="EMBL/GenBank/DDBJ databases">
        <authorList>
            <consortium name="DOE Joint Genome Institute"/>
            <person name="Ahrendt S."/>
            <person name="Riley R."/>
            <person name="Andreopoulos W."/>
            <person name="Labutti K."/>
            <person name="Pangilinan J."/>
            <person name="Ruiz-Duenas F.J."/>
            <person name="Barrasa J.M."/>
            <person name="Sanchez-Garcia M."/>
            <person name="Camarero S."/>
            <person name="Miyauchi S."/>
            <person name="Serrano A."/>
            <person name="Linde D."/>
            <person name="Babiker R."/>
            <person name="Drula E."/>
            <person name="Ayuso-Fernandez I."/>
            <person name="Pacheco R."/>
            <person name="Padilla G."/>
            <person name="Ferreira P."/>
            <person name="Barriuso J."/>
            <person name="Kellner H."/>
            <person name="Castanera R."/>
            <person name="Alfaro M."/>
            <person name="Ramirez L."/>
            <person name="Pisabarro A.G."/>
            <person name="Kuo A."/>
            <person name="Tritt A."/>
            <person name="Lipzen A."/>
            <person name="He G."/>
            <person name="Yan M."/>
            <person name="Ng V."/>
            <person name="Cullen D."/>
            <person name="Martin F."/>
            <person name="Rosso M.-N."/>
            <person name="Henrissat B."/>
            <person name="Hibbett D."/>
            <person name="Martinez A.T."/>
            <person name="Grigoriev I.V."/>
        </authorList>
    </citation>
    <scope>NUCLEOTIDE SEQUENCE</scope>
    <source>
        <strain evidence="1">MF-IS2</strain>
    </source>
</reference>
<dbReference type="OrthoDB" id="2205812at2759"/>
<comment type="caution">
    <text evidence="1">The sequence shown here is derived from an EMBL/GenBank/DDBJ whole genome shotgun (WGS) entry which is preliminary data.</text>
</comment>
<name>A0A9P6C2F3_9AGAR</name>
<dbReference type="AlphaFoldDB" id="A0A9P6C2F3"/>
<gene>
    <name evidence="1" type="ORF">P691DRAFT_794787</name>
</gene>
<sequence length="169" mass="19719">MIQTSNIEGLKIPRLRENLKVLLFMDDTIVFLTKEDSFKELTTILDTWCKASDRIWASQGMKDKSTAIPEEIHIVQEGELTHILGTWFGNMESEQPWTTIVDKTQTQLTRWNRSHPTLEGTRLINQVETRGRTQYLTKAQGMPPNIKDKIEKIIKEYIWHNHPTKEEGK</sequence>
<dbReference type="EMBL" id="MU151253">
    <property type="protein sequence ID" value="KAF9446288.1"/>
    <property type="molecule type" value="Genomic_DNA"/>
</dbReference>
<proteinExistence type="predicted"/>